<comment type="function">
    <text evidence="1">Catalyzes the methylation of methanethiol (MeSH) to yield dimethylsulphide (DMS).</text>
</comment>
<gene>
    <name evidence="13" type="ORF">MOP44_00505</name>
</gene>
<evidence type="ECO:0000256" key="1">
    <source>
        <dbReference type="ARBA" id="ARBA00002096"/>
    </source>
</evidence>
<dbReference type="RefSeq" id="WP_260793933.1">
    <property type="nucleotide sequence ID" value="NZ_CP093313.1"/>
</dbReference>
<feature type="transmembrane region" description="Helical" evidence="12">
    <location>
        <begin position="196"/>
        <end position="214"/>
    </location>
</feature>
<dbReference type="KEGG" id="orp:MOP44_00505"/>
<feature type="transmembrane region" description="Helical" evidence="12">
    <location>
        <begin position="7"/>
        <end position="26"/>
    </location>
</feature>
<sequence>MFRRIAVFTYGIACYVASLATFAYLAAFLENVVVPTSIDSVRKSSLGIAFAVDLALLLLFGIQHSVMARPGFKAMWTKVIPPAAERSTYVLFSCIAMFVMFWWWQPMGGVIWSVQNAYGRLALYSLYALGWALVLATTFLIDHFDLFGLRQVVLQLIGRPYTALRFRTPGPYKLVRHPLYVGWVTVFWSTPDMTAAHLLFALGLTVYILIAIRYEERDLVQFHSEYAAYRRRVPMMVPIGAQPLNENKPAVKDVA</sequence>
<keyword evidence="8 12" id="KW-0812">Transmembrane</keyword>
<dbReference type="InterPro" id="IPR054700">
    <property type="entry name" value="MddA"/>
</dbReference>
<keyword evidence="10 12" id="KW-0472">Membrane</keyword>
<protein>
    <recommendedName>
        <fullName evidence="4">methanethiol S-methyltransferase</fullName>
        <ecNumber evidence="4">2.1.1.334</ecNumber>
    </recommendedName>
</protein>
<evidence type="ECO:0000256" key="7">
    <source>
        <dbReference type="ARBA" id="ARBA00022691"/>
    </source>
</evidence>
<evidence type="ECO:0000256" key="10">
    <source>
        <dbReference type="ARBA" id="ARBA00023136"/>
    </source>
</evidence>
<evidence type="ECO:0000256" key="11">
    <source>
        <dbReference type="ARBA" id="ARBA00048134"/>
    </source>
</evidence>
<evidence type="ECO:0000256" key="6">
    <source>
        <dbReference type="ARBA" id="ARBA00022679"/>
    </source>
</evidence>
<keyword evidence="9 12" id="KW-1133">Transmembrane helix</keyword>
<dbReference type="NCBIfam" id="NF045656">
    <property type="entry name" value="MeththiolMtaseMddA"/>
    <property type="match status" value="1"/>
</dbReference>
<dbReference type="Proteomes" id="UP001059380">
    <property type="component" value="Chromosome"/>
</dbReference>
<reference evidence="13" key="1">
    <citation type="submission" date="2021-04" db="EMBL/GenBank/DDBJ databases">
        <title>Phylogenetic analysis of Acidobacteriaceae.</title>
        <authorList>
            <person name="Qiu L."/>
            <person name="Zhang Q."/>
        </authorList>
    </citation>
    <scope>NUCLEOTIDE SEQUENCE</scope>
    <source>
        <strain evidence="13">DSM 25168</strain>
    </source>
</reference>
<dbReference type="EC" id="2.1.1.334" evidence="4"/>
<dbReference type="PANTHER" id="PTHR31040:SF1">
    <property type="entry name" value="NURIM"/>
    <property type="match status" value="1"/>
</dbReference>
<dbReference type="EMBL" id="CP093313">
    <property type="protein sequence ID" value="UWZ84430.1"/>
    <property type="molecule type" value="Genomic_DNA"/>
</dbReference>
<organism evidence="13 14">
    <name type="scientific">Occallatibacter riparius</name>
    <dbReference type="NCBI Taxonomy" id="1002689"/>
    <lineage>
        <taxon>Bacteria</taxon>
        <taxon>Pseudomonadati</taxon>
        <taxon>Acidobacteriota</taxon>
        <taxon>Terriglobia</taxon>
        <taxon>Terriglobales</taxon>
        <taxon>Acidobacteriaceae</taxon>
        <taxon>Occallatibacter</taxon>
    </lineage>
</organism>
<evidence type="ECO:0000256" key="2">
    <source>
        <dbReference type="ARBA" id="ARBA00004141"/>
    </source>
</evidence>
<evidence type="ECO:0000256" key="9">
    <source>
        <dbReference type="ARBA" id="ARBA00022989"/>
    </source>
</evidence>
<comment type="catalytic activity">
    <reaction evidence="11">
        <text>methanethiol + S-adenosyl-L-methionine = dimethyl sulfide + S-adenosyl-L-homocysteine + H(+)</text>
        <dbReference type="Rhea" id="RHEA:50428"/>
        <dbReference type="ChEBI" id="CHEBI:15378"/>
        <dbReference type="ChEBI" id="CHEBI:16007"/>
        <dbReference type="ChEBI" id="CHEBI:17437"/>
        <dbReference type="ChEBI" id="CHEBI:57856"/>
        <dbReference type="ChEBI" id="CHEBI:59789"/>
        <dbReference type="EC" id="2.1.1.334"/>
    </reaction>
</comment>
<keyword evidence="6" id="KW-0808">Transferase</keyword>
<keyword evidence="14" id="KW-1185">Reference proteome</keyword>
<evidence type="ECO:0000256" key="4">
    <source>
        <dbReference type="ARBA" id="ARBA00012149"/>
    </source>
</evidence>
<dbReference type="GO" id="GO:0016020">
    <property type="term" value="C:membrane"/>
    <property type="evidence" value="ECO:0007669"/>
    <property type="project" value="UniProtKB-SubCell"/>
</dbReference>
<dbReference type="GO" id="GO:0008168">
    <property type="term" value="F:methyltransferase activity"/>
    <property type="evidence" value="ECO:0007669"/>
    <property type="project" value="UniProtKB-KW"/>
</dbReference>
<evidence type="ECO:0000256" key="12">
    <source>
        <dbReference type="SAM" id="Phobius"/>
    </source>
</evidence>
<keyword evidence="7" id="KW-0949">S-adenosyl-L-methionine</keyword>
<evidence type="ECO:0000256" key="3">
    <source>
        <dbReference type="ARBA" id="ARBA00010631"/>
    </source>
</evidence>
<proteinExistence type="inferred from homology"/>
<comment type="subcellular location">
    <subcellularLocation>
        <location evidence="2">Membrane</location>
        <topology evidence="2">Multi-pass membrane protein</topology>
    </subcellularLocation>
</comment>
<accession>A0A9J7BU22</accession>
<evidence type="ECO:0000313" key="13">
    <source>
        <dbReference type="EMBL" id="UWZ84430.1"/>
    </source>
</evidence>
<keyword evidence="5" id="KW-0489">Methyltransferase</keyword>
<name>A0A9J7BU22_9BACT</name>
<dbReference type="GO" id="GO:0032259">
    <property type="term" value="P:methylation"/>
    <property type="evidence" value="ECO:0007669"/>
    <property type="project" value="UniProtKB-KW"/>
</dbReference>
<dbReference type="InterPro" id="IPR033580">
    <property type="entry name" value="Nurim-like"/>
</dbReference>
<dbReference type="PANTHER" id="PTHR31040">
    <property type="entry name" value="NURIM"/>
    <property type="match status" value="1"/>
</dbReference>
<feature type="transmembrane region" description="Helical" evidence="12">
    <location>
        <begin position="46"/>
        <end position="66"/>
    </location>
</feature>
<evidence type="ECO:0000256" key="5">
    <source>
        <dbReference type="ARBA" id="ARBA00022603"/>
    </source>
</evidence>
<feature type="transmembrane region" description="Helical" evidence="12">
    <location>
        <begin position="124"/>
        <end position="141"/>
    </location>
</feature>
<evidence type="ECO:0000313" key="14">
    <source>
        <dbReference type="Proteomes" id="UP001059380"/>
    </source>
</evidence>
<dbReference type="Gene3D" id="1.20.120.1630">
    <property type="match status" value="1"/>
</dbReference>
<comment type="similarity">
    <text evidence="3">Belongs to the nurim family.</text>
</comment>
<dbReference type="AlphaFoldDB" id="A0A9J7BU22"/>
<evidence type="ECO:0000256" key="8">
    <source>
        <dbReference type="ARBA" id="ARBA00022692"/>
    </source>
</evidence>
<feature type="transmembrane region" description="Helical" evidence="12">
    <location>
        <begin position="87"/>
        <end position="104"/>
    </location>
</feature>